<dbReference type="Proteomes" id="UP000256964">
    <property type="component" value="Unassembled WGS sequence"/>
</dbReference>
<keyword evidence="2" id="KW-0812">Transmembrane</keyword>
<keyword evidence="4" id="KW-1185">Reference proteome</keyword>
<feature type="compositionally biased region" description="Pro residues" evidence="1">
    <location>
        <begin position="41"/>
        <end position="58"/>
    </location>
</feature>
<evidence type="ECO:0000256" key="2">
    <source>
        <dbReference type="SAM" id="Phobius"/>
    </source>
</evidence>
<accession>A0A371CXL8</accession>
<reference evidence="3 4" key="1">
    <citation type="journal article" date="2018" name="Biotechnol. Biofuels">
        <title>Integrative visual omics of the white-rot fungus Polyporus brumalis exposes the biotechnological potential of its oxidative enzymes for delignifying raw plant biomass.</title>
        <authorList>
            <person name="Miyauchi S."/>
            <person name="Rancon A."/>
            <person name="Drula E."/>
            <person name="Hage H."/>
            <person name="Chaduli D."/>
            <person name="Favel A."/>
            <person name="Grisel S."/>
            <person name="Henrissat B."/>
            <person name="Herpoel-Gimbert I."/>
            <person name="Ruiz-Duenas F.J."/>
            <person name="Chevret D."/>
            <person name="Hainaut M."/>
            <person name="Lin J."/>
            <person name="Wang M."/>
            <person name="Pangilinan J."/>
            <person name="Lipzen A."/>
            <person name="Lesage-Meessen L."/>
            <person name="Navarro D."/>
            <person name="Riley R."/>
            <person name="Grigoriev I.V."/>
            <person name="Zhou S."/>
            <person name="Raouche S."/>
            <person name="Rosso M.N."/>
        </authorList>
    </citation>
    <scope>NUCLEOTIDE SEQUENCE [LARGE SCALE GENOMIC DNA]</scope>
    <source>
        <strain evidence="3 4">BRFM 1820</strain>
    </source>
</reference>
<dbReference type="EMBL" id="KZ857442">
    <property type="protein sequence ID" value="RDX45009.1"/>
    <property type="molecule type" value="Genomic_DNA"/>
</dbReference>
<feature type="transmembrane region" description="Helical" evidence="2">
    <location>
        <begin position="416"/>
        <end position="443"/>
    </location>
</feature>
<feature type="region of interest" description="Disordered" evidence="1">
    <location>
        <begin position="22"/>
        <end position="95"/>
    </location>
</feature>
<feature type="compositionally biased region" description="Pro residues" evidence="1">
    <location>
        <begin position="79"/>
        <end position="91"/>
    </location>
</feature>
<dbReference type="AlphaFoldDB" id="A0A371CXL8"/>
<proteinExistence type="predicted"/>
<sequence length="447" mass="50064">MSSPNPFAAALLYNLLLANRQQEDADGASDAESEKDTPAPMSMPVPIVMPQPTLPIPHAPEVQAPNGSGSTPGAANQHPVPPVAPSRPPSPSGADVATTSLAWRIYTLPLYARLAERLFEGEDNSLPSQTTGCIAFLKLDGYSTRDTIENMCCVVKFLQDHPWETQAVGTFVSTMRTKSHWPAKLAAAAPEDHEKYVWSMMEGLLGIFAYKDYLKPTSPTTFHGIVTRIFHELPDTARSGILPVPRRVVKPQRFSFSVRDLLDEEFMIEPTSNLADHLKMNGNAIMMYILDSSAVKFLMVYHKNRAAKAIGMANLGNEVLQSYVVLTQIEFQENFKLPIQLGMFKIDPDAPRRTGFDDLTVITGIIRLFHNHPEFDAQPQLLAERVRLIEAALCTRRHWYKRLRRDIHKRKKEEPWMFWGAVLAFFFGICTVIQTVTSVWSLALSMS</sequence>
<evidence type="ECO:0000313" key="4">
    <source>
        <dbReference type="Proteomes" id="UP000256964"/>
    </source>
</evidence>
<organism evidence="3 4">
    <name type="scientific">Lentinus brumalis</name>
    <dbReference type="NCBI Taxonomy" id="2498619"/>
    <lineage>
        <taxon>Eukaryota</taxon>
        <taxon>Fungi</taxon>
        <taxon>Dikarya</taxon>
        <taxon>Basidiomycota</taxon>
        <taxon>Agaricomycotina</taxon>
        <taxon>Agaricomycetes</taxon>
        <taxon>Polyporales</taxon>
        <taxon>Polyporaceae</taxon>
        <taxon>Lentinus</taxon>
    </lineage>
</organism>
<keyword evidence="2" id="KW-1133">Transmembrane helix</keyword>
<keyword evidence="2" id="KW-0472">Membrane</keyword>
<dbReference type="OrthoDB" id="3004490at2759"/>
<name>A0A371CXL8_9APHY</name>
<feature type="compositionally biased region" description="Polar residues" evidence="1">
    <location>
        <begin position="65"/>
        <end position="74"/>
    </location>
</feature>
<protein>
    <submittedName>
        <fullName evidence="3">Uncharacterized protein</fullName>
    </submittedName>
</protein>
<gene>
    <name evidence="3" type="ORF">OH76DRAFT_1023485</name>
</gene>
<evidence type="ECO:0000256" key="1">
    <source>
        <dbReference type="SAM" id="MobiDB-lite"/>
    </source>
</evidence>
<evidence type="ECO:0000313" key="3">
    <source>
        <dbReference type="EMBL" id="RDX45009.1"/>
    </source>
</evidence>